<dbReference type="PANTHER" id="PTHR30483">
    <property type="entry name" value="LEUCINE-SPECIFIC-BINDING PROTEIN"/>
    <property type="match status" value="1"/>
</dbReference>
<dbReference type="Proteomes" id="UP000306324">
    <property type="component" value="Unassembled WGS sequence"/>
</dbReference>
<protein>
    <submittedName>
        <fullName evidence="5">Branched-chain amino acid ABC transporter, amino acid-binding protein</fullName>
    </submittedName>
</protein>
<dbReference type="Gene3D" id="3.40.50.2300">
    <property type="match status" value="2"/>
</dbReference>
<dbReference type="Pfam" id="PF13458">
    <property type="entry name" value="Peripla_BP_6"/>
    <property type="match status" value="1"/>
</dbReference>
<dbReference type="AlphaFoldDB" id="A0A5S4ETQ3"/>
<dbReference type="SUPFAM" id="SSF53822">
    <property type="entry name" value="Periplasmic binding protein-like I"/>
    <property type="match status" value="1"/>
</dbReference>
<comment type="similarity">
    <text evidence="1">Belongs to the leucine-binding protein family.</text>
</comment>
<dbReference type="EMBL" id="SWAD01000001">
    <property type="protein sequence ID" value="TMQ78930.1"/>
    <property type="molecule type" value="Genomic_DNA"/>
</dbReference>
<gene>
    <name evidence="5" type="ORF">ACCUM_0527</name>
</gene>
<reference evidence="5 6" key="1">
    <citation type="submission" date="2019-04" db="EMBL/GenBank/DDBJ databases">
        <title>A novel phosphate-accumulating bacterium identified in bioreactor for phosphate removal from wastewater.</title>
        <authorList>
            <person name="Kotlyarov R.Y."/>
            <person name="Beletsky A.V."/>
            <person name="Kallistova A.Y."/>
            <person name="Dorofeev A.G."/>
            <person name="Nikolaev Y.Y."/>
            <person name="Pimenov N.V."/>
            <person name="Ravin N.V."/>
            <person name="Mardanov A.V."/>
        </authorList>
    </citation>
    <scope>NUCLEOTIDE SEQUENCE [LARGE SCALE GENOMIC DNA]</scope>
    <source>
        <strain evidence="5 6">Bin19</strain>
    </source>
</reference>
<organism evidence="5 6">
    <name type="scientific">Candidatus Accumulibacter phosphatis</name>
    <dbReference type="NCBI Taxonomy" id="327160"/>
    <lineage>
        <taxon>Bacteria</taxon>
        <taxon>Pseudomonadati</taxon>
        <taxon>Pseudomonadota</taxon>
        <taxon>Betaproteobacteria</taxon>
        <taxon>Candidatus Accumulibacter</taxon>
    </lineage>
</organism>
<dbReference type="InterPro" id="IPR051010">
    <property type="entry name" value="BCAA_transport"/>
</dbReference>
<feature type="transmembrane region" description="Helical" evidence="3">
    <location>
        <begin position="45"/>
        <end position="67"/>
    </location>
</feature>
<evidence type="ECO:0000313" key="6">
    <source>
        <dbReference type="Proteomes" id="UP000306324"/>
    </source>
</evidence>
<evidence type="ECO:0000256" key="2">
    <source>
        <dbReference type="ARBA" id="ARBA00022729"/>
    </source>
</evidence>
<evidence type="ECO:0000313" key="5">
    <source>
        <dbReference type="EMBL" id="TMQ78930.1"/>
    </source>
</evidence>
<keyword evidence="3" id="KW-1133">Transmembrane helix</keyword>
<keyword evidence="3" id="KW-0812">Transmembrane</keyword>
<feature type="domain" description="Leucine-binding protein" evidence="4">
    <location>
        <begin position="76"/>
        <end position="407"/>
    </location>
</feature>
<keyword evidence="2" id="KW-0732">Signal</keyword>
<dbReference type="InterPro" id="IPR028081">
    <property type="entry name" value="Leu-bd"/>
</dbReference>
<dbReference type="PANTHER" id="PTHR30483:SF6">
    <property type="entry name" value="PERIPLASMIC BINDING PROTEIN OF ABC TRANSPORTER FOR NATURAL AMINO ACIDS"/>
    <property type="match status" value="1"/>
</dbReference>
<dbReference type="InterPro" id="IPR028082">
    <property type="entry name" value="Peripla_BP_I"/>
</dbReference>
<comment type="caution">
    <text evidence="5">The sequence shown here is derived from an EMBL/GenBank/DDBJ whole genome shotgun (WGS) entry which is preliminary data.</text>
</comment>
<dbReference type="CDD" id="cd19979">
    <property type="entry name" value="PBP1_ABC_ligand_binding-like"/>
    <property type="match status" value="1"/>
</dbReference>
<accession>A0A5S4ETQ3</accession>
<sequence length="443" mass="48499">MAEEFFRRSGYAGFRLDHGLSGCLYCCRQGRISHLFQGGMVVKAILVRWALVSLLWTLILTSLPVGVAATKGPVLIGLDAEFSWPGSTSAQAIEQGILIAIDEINRSGGVLGGRPLELVKKDNGTIPARSIRNLREFAQATDLVAVFCGRFSPTVIEALETVHALPLILLDPWAAADLITDNGFSPNYVFRLSLRDSHAMPALLRYGSSKGIKTFGMMALNTTWGRSNLAAAEQYAAKARPQLKLVGVRWFNWQDQSLLDKYLDLKRLGAKAILLVANDREATILLKEVASLPKADRLPVLSHWGVSGGQMSEAAGSVLPEVDFVMVQTYSFIGDERPRTRQVLDAANLLFGFPDARAIASPTGLAHAYDLTHILARAINHAGSTDRLAVRQALEEVRDYDGLIKRYRRPFDAGRHDALSESDVIMTRYAPDGAIVPVAHGRR</sequence>
<keyword evidence="3" id="KW-0472">Membrane</keyword>
<keyword evidence="6" id="KW-1185">Reference proteome</keyword>
<evidence type="ECO:0000256" key="3">
    <source>
        <dbReference type="SAM" id="Phobius"/>
    </source>
</evidence>
<evidence type="ECO:0000256" key="1">
    <source>
        <dbReference type="ARBA" id="ARBA00010062"/>
    </source>
</evidence>
<proteinExistence type="inferred from homology"/>
<name>A0A5S4ETQ3_9PROT</name>
<evidence type="ECO:0000259" key="4">
    <source>
        <dbReference type="Pfam" id="PF13458"/>
    </source>
</evidence>